<evidence type="ECO:0000313" key="2">
    <source>
        <dbReference type="EMBL" id="MBB5630508.1"/>
    </source>
</evidence>
<sequence>MLILSSPAKLRRKATVVALLVPLALTACTSDKGPTVAQAGQTLKSHILQLLKESNAQNVTIADPGGKNIPCEEGKAKQTFAAIAVDSESLSKPQIVKDGLISALSRVAPYKIVSDGFDDKPIQLENAATGTILYIGSSGHGEIDVRGQTQCLSVA</sequence>
<keyword evidence="2" id="KW-0449">Lipoprotein</keyword>
<evidence type="ECO:0000313" key="3">
    <source>
        <dbReference type="Proteomes" id="UP000588112"/>
    </source>
</evidence>
<feature type="signal peptide" evidence="1">
    <location>
        <begin position="1"/>
        <end position="29"/>
    </location>
</feature>
<organism evidence="2 3">
    <name type="scientific">Sphaerisporangium krabiense</name>
    <dbReference type="NCBI Taxonomy" id="763782"/>
    <lineage>
        <taxon>Bacteria</taxon>
        <taxon>Bacillati</taxon>
        <taxon>Actinomycetota</taxon>
        <taxon>Actinomycetes</taxon>
        <taxon>Streptosporangiales</taxon>
        <taxon>Streptosporangiaceae</taxon>
        <taxon>Sphaerisporangium</taxon>
    </lineage>
</organism>
<accession>A0A7W8ZB81</accession>
<keyword evidence="3" id="KW-1185">Reference proteome</keyword>
<evidence type="ECO:0000256" key="1">
    <source>
        <dbReference type="SAM" id="SignalP"/>
    </source>
</evidence>
<dbReference type="EMBL" id="JACHBR010000002">
    <property type="protein sequence ID" value="MBB5630508.1"/>
    <property type="molecule type" value="Genomic_DNA"/>
</dbReference>
<keyword evidence="1" id="KW-0732">Signal</keyword>
<gene>
    <name evidence="2" type="ORF">BJ981_006272</name>
</gene>
<dbReference type="Proteomes" id="UP000588112">
    <property type="component" value="Unassembled WGS sequence"/>
</dbReference>
<comment type="caution">
    <text evidence="2">The sequence shown here is derived from an EMBL/GenBank/DDBJ whole genome shotgun (WGS) entry which is preliminary data.</text>
</comment>
<name>A0A7W8ZB81_9ACTN</name>
<feature type="chain" id="PRO_5039058969" evidence="1">
    <location>
        <begin position="30"/>
        <end position="155"/>
    </location>
</feature>
<dbReference type="RefSeq" id="WP_184616951.1">
    <property type="nucleotide sequence ID" value="NZ_BOOS01000020.1"/>
</dbReference>
<protein>
    <submittedName>
        <fullName evidence="2">Starvation-inducible outer membrane lipoprotein</fullName>
    </submittedName>
</protein>
<proteinExistence type="predicted"/>
<reference evidence="2 3" key="1">
    <citation type="submission" date="2020-08" db="EMBL/GenBank/DDBJ databases">
        <title>Sequencing the genomes of 1000 actinobacteria strains.</title>
        <authorList>
            <person name="Klenk H.-P."/>
        </authorList>
    </citation>
    <scope>NUCLEOTIDE SEQUENCE [LARGE SCALE GENOMIC DNA]</scope>
    <source>
        <strain evidence="2 3">DSM 45790</strain>
    </source>
</reference>
<dbReference type="AlphaFoldDB" id="A0A7W8ZB81"/>